<evidence type="ECO:0000313" key="6">
    <source>
        <dbReference type="Proteomes" id="UP001189429"/>
    </source>
</evidence>
<feature type="domain" description="Cytochrome b5 heme-binding" evidence="4">
    <location>
        <begin position="1599"/>
        <end position="1678"/>
    </location>
</feature>
<keyword evidence="3" id="KW-0732">Signal</keyword>
<protein>
    <recommendedName>
        <fullName evidence="4">Cytochrome b5 heme-binding domain-containing protein</fullName>
    </recommendedName>
</protein>
<feature type="chain" id="PRO_5045399473" description="Cytochrome b5 heme-binding domain-containing protein" evidence="3">
    <location>
        <begin position="23"/>
        <end position="1688"/>
    </location>
</feature>
<dbReference type="Gene3D" id="2.40.70.10">
    <property type="entry name" value="Acid Proteases"/>
    <property type="match status" value="1"/>
</dbReference>
<feature type="region of interest" description="Disordered" evidence="2">
    <location>
        <begin position="1109"/>
        <end position="1149"/>
    </location>
</feature>
<gene>
    <name evidence="5" type="ORF">PCOR1329_LOCUS17516</name>
</gene>
<keyword evidence="1" id="KW-0175">Coiled coil</keyword>
<dbReference type="InterPro" id="IPR036400">
    <property type="entry name" value="Cyt_B5-like_heme/steroid_sf"/>
</dbReference>
<evidence type="ECO:0000313" key="5">
    <source>
        <dbReference type="EMBL" id="CAK0813684.1"/>
    </source>
</evidence>
<dbReference type="Gene3D" id="3.10.120.10">
    <property type="entry name" value="Cytochrome b5-like heme/steroid binding domain"/>
    <property type="match status" value="1"/>
</dbReference>
<dbReference type="Pfam" id="PF00173">
    <property type="entry name" value="Cyt-b5"/>
    <property type="match status" value="1"/>
</dbReference>
<organism evidence="5 6">
    <name type="scientific">Prorocentrum cordatum</name>
    <dbReference type="NCBI Taxonomy" id="2364126"/>
    <lineage>
        <taxon>Eukaryota</taxon>
        <taxon>Sar</taxon>
        <taxon>Alveolata</taxon>
        <taxon>Dinophyceae</taxon>
        <taxon>Prorocentrales</taxon>
        <taxon>Prorocentraceae</taxon>
        <taxon>Prorocentrum</taxon>
    </lineage>
</organism>
<feature type="coiled-coil region" evidence="1">
    <location>
        <begin position="584"/>
        <end position="618"/>
    </location>
</feature>
<dbReference type="EMBL" id="CAUYUJ010005446">
    <property type="protein sequence ID" value="CAK0813684.1"/>
    <property type="molecule type" value="Genomic_DNA"/>
</dbReference>
<feature type="compositionally biased region" description="Basic and acidic residues" evidence="2">
    <location>
        <begin position="1524"/>
        <end position="1538"/>
    </location>
</feature>
<sequence>MVRAPLMLGPLALLLSPWLAAASSSEALKERPVSKVITILKDMLKTMEKEQEEDEAIYDKLACWCETNDKEKTKAITEAEARIATLESSIEEDTAASARLSTEIKNAEQEVAKNQQALDKATAIREKELATFNEEEKEMLHAVSALKQAITVLSKHHSGAFLQVPRTHLLSVAATLQHLTEEHSELLRGVLSPSERRMVTSFVQSADKQGYAPQSGEIFGILQQMKETFEKDMSETQKEEMANQKAYEELKAAKEAQVAAGQEQVNSKTQELADTDQRLANSKTDIEDTKNSLGADQKFLMELKERCSMTDSEWETRQKTRSLEMEAVSKALAILSSDESHDVFTRTFNPTLAQVRRSTGSSRREQASRMLARAAAKLHSPRLSNLATRVKLDAFERVKKAIDDMVASLLEEKAAEIKHKDFCVSGFSENQLQTEKKERAKQELLAQIDTLESTIKDLTDAIDSLKAEIAEMTVQLKHAGEDRERENQAFHATIADQRETQKVLGAALEALRAFYGKQEALVQQGQEPPPGFGEYKKSAASGGVIDLMQSIIADAKAMEDETVRSEEDAQKGYEDFVQETNGSIEAKKREIINKSEEKAKAEADLVVAKENKDKVLLELDQLSNYNAQLHSSCDFIIKNFDLRQTARDEEAKAILSGAKFEELLQTACGGAQKCSALAQQTGDRFDTVFCGGKSRASGVAVLVGRRFSGAGSIGPPVAIAQVQVYLAQPRATLEPLPHCMHVDVAVFDQGALEAEGPAVAKEAAIAPGVERRPDCPGGRDSRASLGPQRIESGQLMGAAPAISGFLPEWLGVRHAPGSAAGLLEHLDRDRESWTQLLDMHHRTGFTGAACADPPQRHVRSVHRRVAGAGSRLARPFARLRPAGCRSAPGPLGLWCPRGAPGEMQKWPAAMGDDGFEQVKYGMAFEKDTYAEGRGISGMWFESESACTPRTTTTLGPQTVQGAPPVDVMIGSTKFGYTIVDSGTTFTYFPEAVYVPLVSARRHHCEQEQHGCGATESQADKTVLGISFMLHKDLVFDMAEGRRGLADADCGSERSQAAPFVLDDGETPLARLPLDAQGLARTIARAPRAGIRRRPGAWAAAPPLHRALRAAAGGSSPASRLGAGLGRGDRPDFSAGSGADGGGPAGRELAAANLAPDGPILADSLAAMAGDTAPPPAPAGAAAAKDAARAAGAARWGAAGRGGGAAPVAGRAEAVQERRLVEAALRPREALDKALSETPARVPVPHEPARTSVPPLFAAGYAGYLGNARDGAEPRGSGGGAGADSQPSGEQAARAVERAVSLRSARLRVLPAHRKSLSKVLCRAVLFHFLQDKRQALGLGSGQPPLWLWEARRAQEHSSAGNVGLLVKYLAETELHIEEGPERRAHLPGSAPPWQVAQRLRAERSRLVPGWGLASRDLHEDAVFRVFLDGRLSWPRVRELLLERSRGAEQVKQKNRALRALRGSARVVQGTGEREGCEHRGLALGLGSSGSQGLGLVLASDILSVGCVKGISSGVLSVQGGDQACDGHRPRRSPDKAQPAREVPASARAGDRAGTGARDGRRRGGAALALAAAVAGLALLSVLSAPRVARAEQSLEDYMEMKAQQNREAARKGCLVTVDGVTYDVSGFMRQHRGGAAVLSSYCCGDATKAFNVQHQGFSTGRARQALASLPKASAAKVAKKCPTAAASR</sequence>
<evidence type="ECO:0000259" key="4">
    <source>
        <dbReference type="PROSITE" id="PS50255"/>
    </source>
</evidence>
<comment type="caution">
    <text evidence="5">The sequence shown here is derived from an EMBL/GenBank/DDBJ whole genome shotgun (WGS) entry which is preliminary data.</text>
</comment>
<feature type="signal peptide" evidence="3">
    <location>
        <begin position="1"/>
        <end position="22"/>
    </location>
</feature>
<keyword evidence="6" id="KW-1185">Reference proteome</keyword>
<evidence type="ECO:0000256" key="3">
    <source>
        <dbReference type="SAM" id="SignalP"/>
    </source>
</evidence>
<name>A0ABN9R4H5_9DINO</name>
<dbReference type="PANTHER" id="PTHR45615:SF40">
    <property type="entry name" value="MYOSIN HEAVY CHAIN, NON-MUSCLE"/>
    <property type="match status" value="1"/>
</dbReference>
<feature type="coiled-coil region" evidence="1">
    <location>
        <begin position="76"/>
        <end position="124"/>
    </location>
</feature>
<feature type="compositionally biased region" description="Low complexity" evidence="2">
    <location>
        <begin position="1544"/>
        <end position="1555"/>
    </location>
</feature>
<evidence type="ECO:0000256" key="2">
    <source>
        <dbReference type="SAM" id="MobiDB-lite"/>
    </source>
</evidence>
<dbReference type="SUPFAM" id="SSF55856">
    <property type="entry name" value="Cytochrome b5-like heme/steroid binding domain"/>
    <property type="match status" value="1"/>
</dbReference>
<dbReference type="InterPro" id="IPR021109">
    <property type="entry name" value="Peptidase_aspartic_dom_sf"/>
</dbReference>
<reference evidence="5" key="1">
    <citation type="submission" date="2023-10" db="EMBL/GenBank/DDBJ databases">
        <authorList>
            <person name="Chen Y."/>
            <person name="Shah S."/>
            <person name="Dougan E. K."/>
            <person name="Thang M."/>
            <person name="Chan C."/>
        </authorList>
    </citation>
    <scope>NUCLEOTIDE SEQUENCE [LARGE SCALE GENOMIC DNA]</scope>
</reference>
<feature type="coiled-coil region" evidence="1">
    <location>
        <begin position="434"/>
        <end position="482"/>
    </location>
</feature>
<dbReference type="SUPFAM" id="SSF50630">
    <property type="entry name" value="Acid proteases"/>
    <property type="match status" value="1"/>
</dbReference>
<evidence type="ECO:0000256" key="1">
    <source>
        <dbReference type="SAM" id="Coils"/>
    </source>
</evidence>
<dbReference type="PROSITE" id="PS50255">
    <property type="entry name" value="CYTOCHROME_B5_2"/>
    <property type="match status" value="1"/>
</dbReference>
<dbReference type="Proteomes" id="UP001189429">
    <property type="component" value="Unassembled WGS sequence"/>
</dbReference>
<dbReference type="SMART" id="SM01117">
    <property type="entry name" value="Cyt-b5"/>
    <property type="match status" value="1"/>
</dbReference>
<dbReference type="PANTHER" id="PTHR45615">
    <property type="entry name" value="MYOSIN HEAVY CHAIN, NON-MUSCLE"/>
    <property type="match status" value="1"/>
</dbReference>
<feature type="region of interest" description="Disordered" evidence="2">
    <location>
        <begin position="1518"/>
        <end position="1559"/>
    </location>
</feature>
<accession>A0ABN9R4H5</accession>
<dbReference type="InterPro" id="IPR001199">
    <property type="entry name" value="Cyt_B5-like_heme/steroid-bd"/>
</dbReference>
<proteinExistence type="predicted"/>
<feature type="compositionally biased region" description="Low complexity" evidence="2">
    <location>
        <begin position="1109"/>
        <end position="1121"/>
    </location>
</feature>
<feature type="region of interest" description="Disordered" evidence="2">
    <location>
        <begin position="1267"/>
        <end position="1294"/>
    </location>
</feature>